<organism evidence="5 6">
    <name type="scientific">Blepharisma stoltei</name>
    <dbReference type="NCBI Taxonomy" id="1481888"/>
    <lineage>
        <taxon>Eukaryota</taxon>
        <taxon>Sar</taxon>
        <taxon>Alveolata</taxon>
        <taxon>Ciliophora</taxon>
        <taxon>Postciliodesmatophora</taxon>
        <taxon>Heterotrichea</taxon>
        <taxon>Heterotrichida</taxon>
        <taxon>Blepharismidae</taxon>
        <taxon>Blepharisma</taxon>
    </lineage>
</organism>
<dbReference type="Proteomes" id="UP001162131">
    <property type="component" value="Unassembled WGS sequence"/>
</dbReference>
<dbReference type="EMBL" id="CAJZBQ010000035">
    <property type="protein sequence ID" value="CAG9324004.1"/>
    <property type="molecule type" value="Genomic_DNA"/>
</dbReference>
<dbReference type="Gene3D" id="1.25.40.10">
    <property type="entry name" value="Tetratricopeptide repeat domain"/>
    <property type="match status" value="5"/>
</dbReference>
<dbReference type="AlphaFoldDB" id="A0AAU9JHT4"/>
<feature type="repeat" description="TPR" evidence="3">
    <location>
        <begin position="202"/>
        <end position="235"/>
    </location>
</feature>
<evidence type="ECO:0000256" key="1">
    <source>
        <dbReference type="ARBA" id="ARBA00022737"/>
    </source>
</evidence>
<evidence type="ECO:0000313" key="5">
    <source>
        <dbReference type="EMBL" id="CAG9324004.1"/>
    </source>
</evidence>
<keyword evidence="6" id="KW-1185">Reference proteome</keyword>
<name>A0AAU9JHT4_9CILI</name>
<dbReference type="Pfam" id="PF13181">
    <property type="entry name" value="TPR_8"/>
    <property type="match status" value="1"/>
</dbReference>
<reference evidence="5" key="1">
    <citation type="submission" date="2021-09" db="EMBL/GenBank/DDBJ databases">
        <authorList>
            <consortium name="AG Swart"/>
            <person name="Singh M."/>
            <person name="Singh A."/>
            <person name="Seah K."/>
            <person name="Emmerich C."/>
        </authorList>
    </citation>
    <scope>NUCLEOTIDE SEQUENCE</scope>
    <source>
        <strain evidence="5">ATCC30299</strain>
    </source>
</reference>
<accession>A0AAU9JHT4</accession>
<feature type="region of interest" description="Disordered" evidence="4">
    <location>
        <begin position="962"/>
        <end position="986"/>
    </location>
</feature>
<keyword evidence="1" id="KW-0677">Repeat</keyword>
<dbReference type="PANTHER" id="PTHR44858:SF1">
    <property type="entry name" value="UDP-N-ACETYLGLUCOSAMINE--PEPTIDE N-ACETYLGLUCOSAMINYLTRANSFERASE SPINDLY-RELATED"/>
    <property type="match status" value="1"/>
</dbReference>
<dbReference type="PROSITE" id="PS50005">
    <property type="entry name" value="TPR"/>
    <property type="match status" value="2"/>
</dbReference>
<evidence type="ECO:0000256" key="2">
    <source>
        <dbReference type="ARBA" id="ARBA00022803"/>
    </source>
</evidence>
<evidence type="ECO:0000256" key="3">
    <source>
        <dbReference type="PROSITE-ProRule" id="PRU00339"/>
    </source>
</evidence>
<comment type="caution">
    <text evidence="5">The sequence shown here is derived from an EMBL/GenBank/DDBJ whole genome shotgun (WGS) entry which is preliminary data.</text>
</comment>
<feature type="compositionally biased region" description="Polar residues" evidence="4">
    <location>
        <begin position="25"/>
        <end position="38"/>
    </location>
</feature>
<feature type="repeat" description="TPR" evidence="3">
    <location>
        <begin position="667"/>
        <end position="700"/>
    </location>
</feature>
<dbReference type="InterPro" id="IPR011990">
    <property type="entry name" value="TPR-like_helical_dom_sf"/>
</dbReference>
<dbReference type="SMART" id="SM00028">
    <property type="entry name" value="TPR"/>
    <property type="match status" value="13"/>
</dbReference>
<feature type="compositionally biased region" description="Acidic residues" evidence="4">
    <location>
        <begin position="962"/>
        <end position="971"/>
    </location>
</feature>
<dbReference type="PANTHER" id="PTHR44858">
    <property type="entry name" value="TETRATRICOPEPTIDE REPEAT PROTEIN 6"/>
    <property type="match status" value="1"/>
</dbReference>
<gene>
    <name evidence="5" type="ORF">BSTOLATCC_MIC35026</name>
</gene>
<dbReference type="InterPro" id="IPR019734">
    <property type="entry name" value="TPR_rpt"/>
</dbReference>
<proteinExistence type="predicted"/>
<feature type="compositionally biased region" description="Polar residues" evidence="4">
    <location>
        <begin position="7"/>
        <end position="17"/>
    </location>
</feature>
<dbReference type="InterPro" id="IPR050498">
    <property type="entry name" value="Ycf3"/>
</dbReference>
<feature type="region of interest" description="Disordered" evidence="4">
    <location>
        <begin position="1"/>
        <end position="40"/>
    </location>
</feature>
<evidence type="ECO:0008006" key="7">
    <source>
        <dbReference type="Google" id="ProtNLM"/>
    </source>
</evidence>
<protein>
    <recommendedName>
        <fullName evidence="7">Tetratricopeptide repeat protein</fullName>
    </recommendedName>
</protein>
<evidence type="ECO:0000313" key="6">
    <source>
        <dbReference type="Proteomes" id="UP001162131"/>
    </source>
</evidence>
<dbReference type="Pfam" id="PF13432">
    <property type="entry name" value="TPR_16"/>
    <property type="match status" value="1"/>
</dbReference>
<keyword evidence="2 3" id="KW-0802">TPR repeat</keyword>
<sequence>MSIKPQAPNNPNKTGNVTRVRYRSPSRQSRASPHGTSTIRKRFTPSVNKTFSPYDDISIVKNRSTSADRHRYSATAEPGKLRTGTFRATSRLSNFLEEKEAQLEHAKFLLKNGMHKEAIQSFEEILKNDKGSLDALYGRGVCYMHLNDHKTALADFLAVEKENSMYDKQLYLALSSCFSAMGDIPTSLRYISKGLSKFPKFVEGYIVRAHIHMEQQQWEKALSDFQKALGFNSAEIPAVFGIVDCLHAMGDNSSAFDYLKIAASVPKAALPALLKRAKLNVDVNQQEALEDFDKYLSHCPEDSEGYFEKAQLLYSLKEYPESALCFEQAIKFDRDFKYTSQSVFYLGAIKIREKDFYGALYTFKRSNGLKEMKQQTILRNYAEAVICMMKRKYKEGIAMFSKLIKKEYPILKEYQGNCYCYRAYGYNALNQHENALHDFKKAMLYTDLDKASKYNQKLSQGYLAASKGDNSQAMNYFKKAHGHFPKNLEPQLYQACLLVQEAFSRSPISQTSLTEAESLIDRGTRAREIESEAYFFRSVIKYLTGKFKEAFEDAKTTIEKAEDNHDNHYIIRGLIHASLKMYKEAIQDFRVAQQLSEELGYLYSYRGRCSYLMGDTNLAFSDFQKLMLACPKDKNVHIEAGNFLILTGLYEDALDALDRSNRIELNFEATYQKLKCYILLNKLDESIKEIERALALKPNKKTIIFDKDCLLYIKEFLQLPKTKENFKDAIEIFTKWLTNGKGDLYDEKYIYWLRGVFYMYTESYSLALRDFQNVLEMIQNQEVSTNPDEAITAEEENCEILFNISLCHMQSNQSHALLIFQDLSEILNSKNKGQMYFLSALAELTLGNNTSAEKLLKDAFQCDPESIGPFLTKQTTTILPLNTSNEFVANFPFIIIPFNKKPVIQVRPALSLPRVKLPSLDFSIEYKVKDYFSIEKVIPKPEAPWMNRIRGSIQFTDSIVDIDSDPSDNSDEETKPTLQKGSGSEIEEMRLVKSAMPLRHFSSSLRDRDDIGLLQSKDEDSVSEKEKAPEDIIQLIKAVCKAD</sequence>
<evidence type="ECO:0000256" key="4">
    <source>
        <dbReference type="SAM" id="MobiDB-lite"/>
    </source>
</evidence>
<dbReference type="SUPFAM" id="SSF48452">
    <property type="entry name" value="TPR-like"/>
    <property type="match status" value="4"/>
</dbReference>